<reference evidence="4" key="1">
    <citation type="submission" date="2023-06" db="EMBL/GenBank/DDBJ databases">
        <title>Genome-scale phylogeny and comparative genomics of the fungal order Sordariales.</title>
        <authorList>
            <consortium name="Lawrence Berkeley National Laboratory"/>
            <person name="Hensen N."/>
            <person name="Bonometti L."/>
            <person name="Westerberg I."/>
            <person name="Brannstrom I.O."/>
            <person name="Guillou S."/>
            <person name="Cros-Aarteil S."/>
            <person name="Calhoun S."/>
            <person name="Haridas S."/>
            <person name="Kuo A."/>
            <person name="Mondo S."/>
            <person name="Pangilinan J."/>
            <person name="Riley R."/>
            <person name="Labutti K."/>
            <person name="Andreopoulos B."/>
            <person name="Lipzen A."/>
            <person name="Chen C."/>
            <person name="Yanf M."/>
            <person name="Daum C."/>
            <person name="Ng V."/>
            <person name="Clum A."/>
            <person name="Steindorff A."/>
            <person name="Ohm R."/>
            <person name="Martin F."/>
            <person name="Silar P."/>
            <person name="Natvig D."/>
            <person name="Lalanne C."/>
            <person name="Gautier V."/>
            <person name="Ament-Velasquez S.L."/>
            <person name="Kruys A."/>
            <person name="Hutchinson M.I."/>
            <person name="Powell A.J."/>
            <person name="Barry K."/>
            <person name="Miller A.N."/>
            <person name="Grigoriev I.V."/>
            <person name="Debuchy R."/>
            <person name="Gladieux P."/>
            <person name="Thoren M.H."/>
            <person name="Johannesson H."/>
        </authorList>
    </citation>
    <scope>NUCLEOTIDE SEQUENCE</scope>
    <source>
        <strain evidence="4">SMH2532-1</strain>
    </source>
</reference>
<organism evidence="4 5">
    <name type="scientific">Cercophora newfieldiana</name>
    <dbReference type="NCBI Taxonomy" id="92897"/>
    <lineage>
        <taxon>Eukaryota</taxon>
        <taxon>Fungi</taxon>
        <taxon>Dikarya</taxon>
        <taxon>Ascomycota</taxon>
        <taxon>Pezizomycotina</taxon>
        <taxon>Sordariomycetes</taxon>
        <taxon>Sordariomycetidae</taxon>
        <taxon>Sordariales</taxon>
        <taxon>Lasiosphaeriaceae</taxon>
        <taxon>Cercophora</taxon>
    </lineage>
</organism>
<feature type="domain" description="Apple" evidence="3">
    <location>
        <begin position="395"/>
        <end position="452"/>
    </location>
</feature>
<dbReference type="AlphaFoldDB" id="A0AA40CLI7"/>
<protein>
    <recommendedName>
        <fullName evidence="3">Apple domain-containing protein</fullName>
    </recommendedName>
</protein>
<feature type="compositionally biased region" description="Polar residues" evidence="1">
    <location>
        <begin position="85"/>
        <end position="94"/>
    </location>
</feature>
<evidence type="ECO:0000256" key="1">
    <source>
        <dbReference type="SAM" id="MobiDB-lite"/>
    </source>
</evidence>
<feature type="signal peptide" evidence="2">
    <location>
        <begin position="1"/>
        <end position="18"/>
    </location>
</feature>
<evidence type="ECO:0000313" key="5">
    <source>
        <dbReference type="Proteomes" id="UP001174936"/>
    </source>
</evidence>
<feature type="domain" description="Apple" evidence="3">
    <location>
        <begin position="126"/>
        <end position="174"/>
    </location>
</feature>
<evidence type="ECO:0000313" key="4">
    <source>
        <dbReference type="EMBL" id="KAK0641903.1"/>
    </source>
</evidence>
<name>A0AA40CLI7_9PEZI</name>
<comment type="caution">
    <text evidence="4">The sequence shown here is derived from an EMBL/GenBank/DDBJ whole genome shotgun (WGS) entry which is preliminary data.</text>
</comment>
<feature type="chain" id="PRO_5041345477" description="Apple domain-containing protein" evidence="2">
    <location>
        <begin position="19"/>
        <end position="652"/>
    </location>
</feature>
<accession>A0AA40CLI7</accession>
<keyword evidence="2" id="KW-0732">Signal</keyword>
<dbReference type="EMBL" id="JAULSV010000006">
    <property type="protein sequence ID" value="KAK0641903.1"/>
    <property type="molecule type" value="Genomic_DNA"/>
</dbReference>
<feature type="domain" description="Apple" evidence="3">
    <location>
        <begin position="278"/>
        <end position="316"/>
    </location>
</feature>
<feature type="domain" description="Apple" evidence="3">
    <location>
        <begin position="576"/>
        <end position="629"/>
    </location>
</feature>
<dbReference type="SUPFAM" id="SSF57414">
    <property type="entry name" value="Hairpin loop containing domain-like"/>
    <property type="match status" value="1"/>
</dbReference>
<sequence>MLFHILLAILGGGLLGAAIPPPYSPVAQLSPLVPSVSSVVSAVSHSDSSTTYSESLKDAHIADSKMARASRVSAINGRDNVAPAPQSTQASGDWSPQCPKDNHALASITSSDLKTEYRFALECSKDRVGSDMPGMPVDQPDWYSCARACVDAYDGGAGCVSFTWRHDFTKCYLKNTVPSQTDFAEAWSGVLTITSESKSKDANSTDWVIARSRTSHMDLPAEPAFRHDTPDEQTAPYDTEFPAPRGNLPVRSLVENSADSGTIDLKDGINATYYKGWDHHGGDISGVDPQVVSSFNDCAVLCHQTRNCEFYTWRMDNSLCYRKDDSARNRYYDEHVVGGAMVASQVPTPFSPTIKKSDWVGVADYDCPKHNFEIATISESPESQIWVAHLECSFDRPQEDARYFPLNDTFRGNSWEKCLGSCFEAEVYFQTGCSSFSFRSQNEDGRGGCYLKNKKNGEFAPTGLTQEGVWSGVLMNLNHPFHGDSVFPAPVTQKSTSSTTSIPTVQPTIPTSVQARTAEIRRGSSPGEVLPSLKTLKRDSDGNRTCPAGDGNAYWIPFSTSILAYKFVATLECNMNRRGGDVARPIPSVGSWEECAEKCQATAINIDNLNSGCVAFAWQSTGDRNCYLKAGQVPLAEPEEGVWSGVLQTKQI</sequence>
<gene>
    <name evidence="4" type="ORF">B0T16DRAFT_394107</name>
</gene>
<dbReference type="Pfam" id="PF14295">
    <property type="entry name" value="PAN_4"/>
    <property type="match status" value="4"/>
</dbReference>
<dbReference type="Gene3D" id="3.50.4.10">
    <property type="entry name" value="Hepatocyte Growth Factor"/>
    <property type="match status" value="3"/>
</dbReference>
<feature type="region of interest" description="Disordered" evidence="1">
    <location>
        <begin position="78"/>
        <end position="98"/>
    </location>
</feature>
<proteinExistence type="predicted"/>
<dbReference type="Proteomes" id="UP001174936">
    <property type="component" value="Unassembled WGS sequence"/>
</dbReference>
<dbReference type="InterPro" id="IPR003609">
    <property type="entry name" value="Pan_app"/>
</dbReference>
<evidence type="ECO:0000256" key="2">
    <source>
        <dbReference type="SAM" id="SignalP"/>
    </source>
</evidence>
<evidence type="ECO:0000259" key="3">
    <source>
        <dbReference type="Pfam" id="PF14295"/>
    </source>
</evidence>
<keyword evidence="5" id="KW-1185">Reference proteome</keyword>